<protein>
    <recommendedName>
        <fullName evidence="11">Zinc metalloprotease</fullName>
        <ecNumber evidence="11">3.4.24.-</ecNumber>
    </recommendedName>
</protein>
<dbReference type="PANTHER" id="PTHR42837">
    <property type="entry name" value="REGULATOR OF SIGMA-E PROTEASE RSEP"/>
    <property type="match status" value="1"/>
</dbReference>
<evidence type="ECO:0000256" key="7">
    <source>
        <dbReference type="ARBA" id="ARBA00022833"/>
    </source>
</evidence>
<dbReference type="GO" id="GO:0016020">
    <property type="term" value="C:membrane"/>
    <property type="evidence" value="ECO:0007669"/>
    <property type="project" value="UniProtKB-SubCell"/>
</dbReference>
<keyword evidence="6 11" id="KW-0378">Hydrolase</keyword>
<feature type="domain" description="Peptidase M50" evidence="12">
    <location>
        <begin position="7"/>
        <end position="409"/>
    </location>
</feature>
<keyword evidence="4" id="KW-0645">Protease</keyword>
<keyword evidence="11" id="KW-0479">Metal-binding</keyword>
<dbReference type="NCBIfam" id="TIGR00054">
    <property type="entry name" value="RIP metalloprotease RseP"/>
    <property type="match status" value="1"/>
</dbReference>
<feature type="transmembrane region" description="Helical" evidence="11">
    <location>
        <begin position="6"/>
        <end position="26"/>
    </location>
</feature>
<name>A0A976RRN2_9LACO</name>
<accession>A0A976RRN2</accession>
<dbReference type="AlphaFoldDB" id="A0A976RRN2"/>
<evidence type="ECO:0000256" key="10">
    <source>
        <dbReference type="ARBA" id="ARBA00023136"/>
    </source>
</evidence>
<feature type="transmembrane region" description="Helical" evidence="11">
    <location>
        <begin position="172"/>
        <end position="193"/>
    </location>
</feature>
<dbReference type="RefSeq" id="WP_260116305.1">
    <property type="nucleotide sequence ID" value="NZ_CP093361.1"/>
</dbReference>
<proteinExistence type="inferred from homology"/>
<keyword evidence="5 11" id="KW-0812">Transmembrane</keyword>
<comment type="subcellular location">
    <subcellularLocation>
        <location evidence="2">Membrane</location>
        <topology evidence="2">Multi-pass membrane protein</topology>
    </subcellularLocation>
</comment>
<evidence type="ECO:0000313" key="14">
    <source>
        <dbReference type="Proteomes" id="UP000831181"/>
    </source>
</evidence>
<dbReference type="CDD" id="cd06163">
    <property type="entry name" value="S2P-M50_PDZ_RseP-like"/>
    <property type="match status" value="1"/>
</dbReference>
<dbReference type="KEGG" id="lbe:MOO44_06310"/>
<dbReference type="SUPFAM" id="SSF50156">
    <property type="entry name" value="PDZ domain-like"/>
    <property type="match status" value="1"/>
</dbReference>
<evidence type="ECO:0000256" key="6">
    <source>
        <dbReference type="ARBA" id="ARBA00022801"/>
    </source>
</evidence>
<evidence type="ECO:0000313" key="13">
    <source>
        <dbReference type="EMBL" id="UQS86501.1"/>
    </source>
</evidence>
<dbReference type="Proteomes" id="UP000831181">
    <property type="component" value="Chromosome"/>
</dbReference>
<dbReference type="EC" id="3.4.24.-" evidence="11"/>
<dbReference type="InterPro" id="IPR008915">
    <property type="entry name" value="Peptidase_M50"/>
</dbReference>
<keyword evidence="10 11" id="KW-0472">Membrane</keyword>
<feature type="transmembrane region" description="Helical" evidence="11">
    <location>
        <begin position="394"/>
        <end position="415"/>
    </location>
</feature>
<dbReference type="GO" id="GO:0004222">
    <property type="term" value="F:metalloendopeptidase activity"/>
    <property type="evidence" value="ECO:0007669"/>
    <property type="project" value="InterPro"/>
</dbReference>
<dbReference type="PANTHER" id="PTHR42837:SF2">
    <property type="entry name" value="MEMBRANE METALLOPROTEASE ARASP2, CHLOROPLASTIC-RELATED"/>
    <property type="match status" value="1"/>
</dbReference>
<evidence type="ECO:0000256" key="2">
    <source>
        <dbReference type="ARBA" id="ARBA00004141"/>
    </source>
</evidence>
<evidence type="ECO:0000256" key="8">
    <source>
        <dbReference type="ARBA" id="ARBA00022989"/>
    </source>
</evidence>
<keyword evidence="8 11" id="KW-1133">Transmembrane helix</keyword>
<dbReference type="GO" id="GO:0046872">
    <property type="term" value="F:metal ion binding"/>
    <property type="evidence" value="ECO:0007669"/>
    <property type="project" value="UniProtKB-KW"/>
</dbReference>
<comment type="cofactor">
    <cofactor evidence="1 11">
        <name>Zn(2+)</name>
        <dbReference type="ChEBI" id="CHEBI:29105"/>
    </cofactor>
</comment>
<comment type="similarity">
    <text evidence="3 11">Belongs to the peptidase M50B family.</text>
</comment>
<evidence type="ECO:0000256" key="1">
    <source>
        <dbReference type="ARBA" id="ARBA00001947"/>
    </source>
</evidence>
<evidence type="ECO:0000259" key="12">
    <source>
        <dbReference type="Pfam" id="PF02163"/>
    </source>
</evidence>
<evidence type="ECO:0000256" key="9">
    <source>
        <dbReference type="ARBA" id="ARBA00023049"/>
    </source>
</evidence>
<keyword evidence="9 11" id="KW-0482">Metalloprotease</keyword>
<dbReference type="InterPro" id="IPR036034">
    <property type="entry name" value="PDZ_sf"/>
</dbReference>
<dbReference type="GO" id="GO:0006508">
    <property type="term" value="P:proteolysis"/>
    <property type="evidence" value="ECO:0007669"/>
    <property type="project" value="UniProtKB-KW"/>
</dbReference>
<evidence type="ECO:0000256" key="11">
    <source>
        <dbReference type="RuleBase" id="RU362031"/>
    </source>
</evidence>
<dbReference type="Pfam" id="PF02163">
    <property type="entry name" value="Peptidase_M50"/>
    <property type="match status" value="1"/>
</dbReference>
<gene>
    <name evidence="13" type="primary">rseP</name>
    <name evidence="13" type="ORF">MOO44_06310</name>
</gene>
<dbReference type="Gene3D" id="2.30.42.10">
    <property type="match status" value="1"/>
</dbReference>
<dbReference type="EMBL" id="CP093361">
    <property type="protein sequence ID" value="UQS86501.1"/>
    <property type="molecule type" value="Genomic_DNA"/>
</dbReference>
<sequence>MFTTIIAFIIVFGILVSVHEFGHFIVAKKCGIMVREFSIGMGPKIFAHRYNGTTYTIRILPLGGYVRMAGGYDDDESLRPGMTVALKLNDQGKVVKINTSNKNTLFNGIPLVVTDADLQKDLWIQGYENGDESQIKRYSVDHDAVVIEADGTELQIAPIDVQIQSATVWHRMATNFAGVVCNVLLAVVAYTLLSFTQGGVLNNSNQIRLADNVNVARDAGIKNNDRITKVNGNDTNNWQSLATAIAANNSGKEMNLTVERGNQTKNILLHPKVVTTDGKKGSEIGIQRSINTSFGAIMLSGFTQTYDTAKSLLASIWTMVTGHFSLNDLGGPVAIFANTSQAAQLGISGIIWFIAFLSINLAIMNLLPIPALDGGKIIMNIVEVIRRKPLSEKVEATVTFIGVAFMVILMILVTWNDIERFFIH</sequence>
<dbReference type="InterPro" id="IPR004387">
    <property type="entry name" value="Pept_M50_Zn"/>
</dbReference>
<organism evidence="13 14">
    <name type="scientific">Nicoliella spurrieriana</name>
    <dbReference type="NCBI Taxonomy" id="2925830"/>
    <lineage>
        <taxon>Bacteria</taxon>
        <taxon>Bacillati</taxon>
        <taxon>Bacillota</taxon>
        <taxon>Bacilli</taxon>
        <taxon>Lactobacillales</taxon>
        <taxon>Lactobacillaceae</taxon>
        <taxon>Nicoliella</taxon>
    </lineage>
</organism>
<feature type="transmembrane region" description="Helical" evidence="11">
    <location>
        <begin position="350"/>
        <end position="373"/>
    </location>
</feature>
<evidence type="ECO:0000256" key="3">
    <source>
        <dbReference type="ARBA" id="ARBA00007931"/>
    </source>
</evidence>
<keyword evidence="14" id="KW-1185">Reference proteome</keyword>
<reference evidence="13" key="1">
    <citation type="journal article" date="2022" name="Int. J. Syst. Evol. Microbiol.">
        <title>Apilactobacillus apisilvae sp. nov., Nicolia spurrieriana gen. nov. sp. nov., Bombilactobacillus folatiphilus sp. nov. and Bombilactobacillus thymidiniphilus sp. nov., four new lactic acid bacterial isolates from stingless bees Tetragonula carbonaria and Austroplebeia australis.</title>
        <authorList>
            <person name="Oliphant S.A."/>
            <person name="Watson-Haigh N.S."/>
            <person name="Sumby K.M."/>
            <person name="Gardner J."/>
            <person name="Groom S."/>
            <person name="Jiranek V."/>
        </authorList>
    </citation>
    <scope>NUCLEOTIDE SEQUENCE</scope>
    <source>
        <strain evidence="13">SGEP1_A5</strain>
    </source>
</reference>
<keyword evidence="7 11" id="KW-0862">Zinc</keyword>
<evidence type="ECO:0000256" key="4">
    <source>
        <dbReference type="ARBA" id="ARBA00022670"/>
    </source>
</evidence>
<evidence type="ECO:0000256" key="5">
    <source>
        <dbReference type="ARBA" id="ARBA00022692"/>
    </source>
</evidence>